<keyword evidence="2" id="KW-0964">Secreted</keyword>
<dbReference type="PANTHER" id="PTHR40088:SF2">
    <property type="entry name" value="SECRETED SUGAR HYDROLASE"/>
    <property type="match status" value="1"/>
</dbReference>
<evidence type="ECO:0000313" key="6">
    <source>
        <dbReference type="EMBL" id="GBG15026.1"/>
    </source>
</evidence>
<proteinExistence type="predicted"/>
<dbReference type="GO" id="GO:0016837">
    <property type="term" value="F:carbon-oxygen lyase activity, acting on polysaccharides"/>
    <property type="evidence" value="ECO:0007669"/>
    <property type="project" value="TreeGrafter"/>
</dbReference>
<feature type="domain" description="Right handed beta helix" evidence="5">
    <location>
        <begin position="302"/>
        <end position="465"/>
    </location>
</feature>
<dbReference type="SUPFAM" id="SSF51126">
    <property type="entry name" value="Pectin lyase-like"/>
    <property type="match status" value="1"/>
</dbReference>
<dbReference type="InterPro" id="IPR012334">
    <property type="entry name" value="Pectin_lyas_fold"/>
</dbReference>
<evidence type="ECO:0000256" key="3">
    <source>
        <dbReference type="ARBA" id="ARBA00022729"/>
    </source>
</evidence>
<dbReference type="Pfam" id="PF17957">
    <property type="entry name" value="Big_7"/>
    <property type="match status" value="1"/>
</dbReference>
<sequence length="668" mass="71557">MTYNTSARASARGAWLPRAILPAALVLGFAPMSAWSTSYYVSNSGSNNNNGTSVTSPFQTIQKAIEAAVAGDTVYIRAGTYREQVSAWKNAGSAGKYITVTGYNGEVPVLKGSDVVTGWTQYSGNIWKRSNWTINSQQVFVDYNDAAPGKPLQQIGMPNSMYSTYEYPKPVGSGVSSMVAGSFYYDAAGLALYVWLPDGSDPNQHRMEVSTRARVFEMKQPYIYLKGLAFRHSTTSTFVKQGSGVEMTSNSVIDQCDIQSMDFGGVGMGYQQTNAQLINSVVSNNGDVGVNAPASWNFRVAGVHMNGNNYRNFYQFWHAGGIKAASKAYGTVEFSEVAYNNASGIWFDYANGGSQIVIRNNYIHDNGPVDAGIFLEVSNSAQVYNNVIANNTRRGIYVSASDNNNVYNNTVYGVSGYAGIEVGGMPRSGATLTNNKVYNNLISNGSTKYDLIVATPNGTDIVNNTSDYNNFYRPAGGVQLFLGSLFTDLTAWKTATKQDAHSLNSNPTFAGTTATDATRFQLASTSPLVDKATTLSVVPNDYVKTPRPAAAAYDIGAFEYTSGTTTTSSTTTKTADTTFPTATVNTPSTDGTKVSGSVYVSASATDNVGVVQMRIYIDNVLKSQSAKGSIAYPWSTSGMVSGSTHYIMATAADAAGNLTKVTRKVYIK</sequence>
<dbReference type="InterPro" id="IPR022441">
    <property type="entry name" value="Para_beta_helix_rpt-2"/>
</dbReference>
<keyword evidence="3" id="KW-0732">Signal</keyword>
<gene>
    <name evidence="6" type="ORF">NMK_2627</name>
</gene>
<evidence type="ECO:0000259" key="5">
    <source>
        <dbReference type="Pfam" id="PF13229"/>
    </source>
</evidence>
<evidence type="ECO:0000313" key="7">
    <source>
        <dbReference type="Proteomes" id="UP000245081"/>
    </source>
</evidence>
<feature type="domain" description="DUF1565" evidence="4">
    <location>
        <begin position="44"/>
        <end position="84"/>
    </location>
</feature>
<dbReference type="Pfam" id="PF07602">
    <property type="entry name" value="DUF1565"/>
    <property type="match status" value="1"/>
</dbReference>
<dbReference type="Pfam" id="PF13229">
    <property type="entry name" value="Beta_helix"/>
    <property type="match status" value="1"/>
</dbReference>
<dbReference type="InterPro" id="IPR052052">
    <property type="entry name" value="Polysaccharide_Lyase_9"/>
</dbReference>
<dbReference type="InterPro" id="IPR011459">
    <property type="entry name" value="DUF1565"/>
</dbReference>
<comment type="subcellular location">
    <subcellularLocation>
        <location evidence="1">Secreted</location>
    </subcellularLocation>
</comment>
<accession>A0A2R5F9Y9</accession>
<dbReference type="EMBL" id="BDOQ01000013">
    <property type="protein sequence ID" value="GBG15026.1"/>
    <property type="molecule type" value="Genomic_DNA"/>
</dbReference>
<evidence type="ECO:0000256" key="1">
    <source>
        <dbReference type="ARBA" id="ARBA00004613"/>
    </source>
</evidence>
<evidence type="ECO:0000256" key="2">
    <source>
        <dbReference type="ARBA" id="ARBA00022525"/>
    </source>
</evidence>
<dbReference type="InterPro" id="IPR039448">
    <property type="entry name" value="Beta_helix"/>
</dbReference>
<comment type="caution">
    <text evidence="6">The sequence shown here is derived from an EMBL/GenBank/DDBJ whole genome shotgun (WGS) entry which is preliminary data.</text>
</comment>
<dbReference type="SMART" id="SM00710">
    <property type="entry name" value="PbH1"/>
    <property type="match status" value="7"/>
</dbReference>
<keyword evidence="7" id="KW-1185">Reference proteome</keyword>
<dbReference type="NCBIfam" id="NF041518">
    <property type="entry name" value="choice_anch_Q"/>
    <property type="match status" value="1"/>
</dbReference>
<dbReference type="InterPro" id="IPR059226">
    <property type="entry name" value="Choice_anch_Q_dom"/>
</dbReference>
<protein>
    <recommendedName>
        <fullName evidence="8">Right handed beta helix domain-containing protein</fullName>
    </recommendedName>
</protein>
<dbReference type="NCBIfam" id="TIGR03804">
    <property type="entry name" value="para_beta_helix"/>
    <property type="match status" value="1"/>
</dbReference>
<dbReference type="PANTHER" id="PTHR40088">
    <property type="entry name" value="PECTATE LYASE (EUROFUNG)"/>
    <property type="match status" value="1"/>
</dbReference>
<dbReference type="InterPro" id="IPR006626">
    <property type="entry name" value="PbH1"/>
</dbReference>
<dbReference type="InterPro" id="IPR013783">
    <property type="entry name" value="Ig-like_fold"/>
</dbReference>
<dbReference type="Gene3D" id="2.60.40.10">
    <property type="entry name" value="Immunoglobulins"/>
    <property type="match status" value="1"/>
</dbReference>
<dbReference type="Proteomes" id="UP000245081">
    <property type="component" value="Unassembled WGS sequence"/>
</dbReference>
<dbReference type="AlphaFoldDB" id="A0A2R5F9Y9"/>
<organism evidence="6 7">
    <name type="scientific">Novimethylophilus kurashikiensis</name>
    <dbReference type="NCBI Taxonomy" id="1825523"/>
    <lineage>
        <taxon>Bacteria</taxon>
        <taxon>Pseudomonadati</taxon>
        <taxon>Pseudomonadota</taxon>
        <taxon>Betaproteobacteria</taxon>
        <taxon>Nitrosomonadales</taxon>
        <taxon>Methylophilaceae</taxon>
        <taxon>Novimethylophilus</taxon>
    </lineage>
</organism>
<dbReference type="Gene3D" id="2.160.20.10">
    <property type="entry name" value="Single-stranded right-handed beta-helix, Pectin lyase-like"/>
    <property type="match status" value="2"/>
</dbReference>
<evidence type="ECO:0008006" key="8">
    <source>
        <dbReference type="Google" id="ProtNLM"/>
    </source>
</evidence>
<dbReference type="OrthoDB" id="6091599at2"/>
<name>A0A2R5F9Y9_9PROT</name>
<dbReference type="InterPro" id="IPR011050">
    <property type="entry name" value="Pectin_lyase_fold/virulence"/>
</dbReference>
<dbReference type="GO" id="GO:0005576">
    <property type="term" value="C:extracellular region"/>
    <property type="evidence" value="ECO:0007669"/>
    <property type="project" value="UniProtKB-SubCell"/>
</dbReference>
<evidence type="ECO:0000259" key="4">
    <source>
        <dbReference type="Pfam" id="PF07602"/>
    </source>
</evidence>
<dbReference type="RefSeq" id="WP_109016194.1">
    <property type="nucleotide sequence ID" value="NZ_BDOQ01000013.1"/>
</dbReference>
<reference evidence="6 7" key="1">
    <citation type="journal article" date="2018" name="Environ. Microbiol.">
        <title>Isolation and genomic characterization of Novimethylophilus kurashikiensis gen. nov. sp. nov., a new lanthanide-dependent methylotrophic species of Methylophilaceae.</title>
        <authorList>
            <person name="Lv H."/>
            <person name="Sahin N."/>
            <person name="Tani A."/>
        </authorList>
    </citation>
    <scope>NUCLEOTIDE SEQUENCE [LARGE SCALE GENOMIC DNA]</scope>
    <source>
        <strain evidence="6 7">La2-4</strain>
    </source>
</reference>